<dbReference type="PANTHER" id="PTHR48081">
    <property type="entry name" value="AB HYDROLASE SUPERFAMILY PROTEIN C4A8.06C"/>
    <property type="match status" value="1"/>
</dbReference>
<dbReference type="SUPFAM" id="SSF53474">
    <property type="entry name" value="alpha/beta-Hydrolases"/>
    <property type="match status" value="1"/>
</dbReference>
<dbReference type="EMBL" id="HG806650">
    <property type="protein sequence ID" value="CDW59598.1"/>
    <property type="molecule type" value="Genomic_DNA"/>
</dbReference>
<dbReference type="PANTHER" id="PTHR48081:SF8">
    <property type="entry name" value="ALPHA_BETA HYDROLASE FOLD-3 DOMAIN-CONTAINING PROTEIN-RELATED"/>
    <property type="match status" value="1"/>
</dbReference>
<keyword evidence="1 3" id="KW-0378">Hydrolase</keyword>
<feature type="domain" description="Alpha/beta hydrolase fold-3" evidence="2">
    <location>
        <begin position="90"/>
        <end position="297"/>
    </location>
</feature>
<reference evidence="3" key="1">
    <citation type="submission" date="2014-01" db="EMBL/GenBank/DDBJ databases">
        <authorList>
            <person name="Aslett M."/>
        </authorList>
    </citation>
    <scope>NUCLEOTIDE SEQUENCE</scope>
</reference>
<dbReference type="Pfam" id="PF07859">
    <property type="entry name" value="Abhydrolase_3"/>
    <property type="match status" value="1"/>
</dbReference>
<evidence type="ECO:0000259" key="2">
    <source>
        <dbReference type="Pfam" id="PF07859"/>
    </source>
</evidence>
<dbReference type="STRING" id="36087.A0A077ZIZ9"/>
<organism evidence="3 4">
    <name type="scientific">Trichuris trichiura</name>
    <name type="common">Whipworm</name>
    <name type="synonym">Trichocephalus trichiurus</name>
    <dbReference type="NCBI Taxonomy" id="36087"/>
    <lineage>
        <taxon>Eukaryota</taxon>
        <taxon>Metazoa</taxon>
        <taxon>Ecdysozoa</taxon>
        <taxon>Nematoda</taxon>
        <taxon>Enoplea</taxon>
        <taxon>Dorylaimia</taxon>
        <taxon>Trichinellida</taxon>
        <taxon>Trichuridae</taxon>
        <taxon>Trichuris</taxon>
    </lineage>
</organism>
<keyword evidence="4" id="KW-1185">Reference proteome</keyword>
<accession>A0A077ZIZ9</accession>
<proteinExistence type="predicted"/>
<evidence type="ECO:0000256" key="1">
    <source>
        <dbReference type="ARBA" id="ARBA00022801"/>
    </source>
</evidence>
<gene>
    <name evidence="3" type="ORF">TTRE_0000793601</name>
</gene>
<name>A0A077ZIZ9_TRITR</name>
<dbReference type="OrthoDB" id="408631at2759"/>
<dbReference type="InterPro" id="IPR013094">
    <property type="entry name" value="AB_hydrolase_3"/>
</dbReference>
<evidence type="ECO:0000313" key="3">
    <source>
        <dbReference type="EMBL" id="CDW59598.1"/>
    </source>
</evidence>
<dbReference type="InterPro" id="IPR050300">
    <property type="entry name" value="GDXG_lipolytic_enzyme"/>
</dbReference>
<reference evidence="3" key="2">
    <citation type="submission" date="2014-03" db="EMBL/GenBank/DDBJ databases">
        <title>The whipworm genome and dual-species transcriptomics of an intimate host-pathogen interaction.</title>
        <authorList>
            <person name="Foth B.J."/>
            <person name="Tsai I.J."/>
            <person name="Reid A.J."/>
            <person name="Bancroft A.J."/>
            <person name="Nichol S."/>
            <person name="Tracey A."/>
            <person name="Holroyd N."/>
            <person name="Cotton J.A."/>
            <person name="Stanley E.J."/>
            <person name="Zarowiecki M."/>
            <person name="Liu J.Z."/>
            <person name="Huckvale T."/>
            <person name="Cooper P.J."/>
            <person name="Grencis R.K."/>
            <person name="Berriman M."/>
        </authorList>
    </citation>
    <scope>NUCLEOTIDE SEQUENCE [LARGE SCALE GENOMIC DNA]</scope>
</reference>
<sequence>MGTKKEGNDMTERISLEKSALEFSIANEKEPYIYQLPIDEARALLEEVQDSPVEKLDADIQDETWELGKYGTINVRTVKPRDTTEKLPVILYIHGAGWVLGSAQTHDKLVRELAVRTNSIVFVPEYDRSPEAKYPVAIEQSYATLLKLVADADGKYDTDRITIAGDSVGGNMATVLTMLAKDRQGPKINQQLLYYPVTNHAFDTDSYNQFATDYFLAKEGMKWFWNHYLPEGQDATIKTISPLQASKEELTGLPAAMILNGEADVLRDEGEEYARHLRDAGVDVTQVRFQGMIHDFVMVNSMDQSHATRAAMDVSTDWLNKRNK</sequence>
<protein>
    <submittedName>
        <fullName evidence="3">Abhydrolase 3 domain containing protein</fullName>
    </submittedName>
</protein>
<dbReference type="Gene3D" id="3.40.50.1820">
    <property type="entry name" value="alpha/beta hydrolase"/>
    <property type="match status" value="1"/>
</dbReference>
<dbReference type="AlphaFoldDB" id="A0A077ZIZ9"/>
<evidence type="ECO:0000313" key="4">
    <source>
        <dbReference type="Proteomes" id="UP000030665"/>
    </source>
</evidence>
<dbReference type="GO" id="GO:0016787">
    <property type="term" value="F:hydrolase activity"/>
    <property type="evidence" value="ECO:0007669"/>
    <property type="project" value="UniProtKB-KW"/>
</dbReference>
<dbReference type="Proteomes" id="UP000030665">
    <property type="component" value="Unassembled WGS sequence"/>
</dbReference>
<dbReference type="InterPro" id="IPR029058">
    <property type="entry name" value="AB_hydrolase_fold"/>
</dbReference>